<protein>
    <recommendedName>
        <fullName evidence="1">Reverse transcriptase domain-containing protein</fullName>
    </recommendedName>
</protein>
<evidence type="ECO:0000313" key="3">
    <source>
        <dbReference type="Proteomes" id="UP000265160"/>
    </source>
</evidence>
<feature type="domain" description="Reverse transcriptase" evidence="1">
    <location>
        <begin position="513"/>
        <end position="774"/>
    </location>
</feature>
<sequence length="924" mass="105215">MEFIHSHKIPEEVARRPGAHWITIPAGGRRRRRRERRRKRGCRAGVLTRLRRKPFKPPLPSLYLSNVRSLANKMDELRLQITTDNHIKNSCILLITESWLHQSIPDSAIELAGYTAQRQDRTNNSGKRKGGGICIYVNNSWCTNTVIIDRHCSPDIEYLTVKCRPIYLPREFTVVVITTVYIPPDANTKVALALLHTNINNKLNKYPDAVHIIAGDFNQVDLKTAIPNFHQHVKCATRGANTLDKVYSNIKKGYRARPLPHLGQSDHLSLLLIPAYAPIRKTASTITKTITTWPEGASQQLQDCFDRTNWNIFQHQDLEMFTNSVLCYIKHCIDTVTVDKQIRVYTNQKPWMTREVQQLLKERNSAFRSGSRESYSRARANLKKGIKKAKADYRKKIENHLESKNSRLVWQGVQQLTNYKSKSGMAEGDPALAEELNIFFTRFEVTAPYASEEQLHHTAHSSSTIITLEEHEVRCTLRAVNPRKAAGPDGVPGRVLRDCADQLAYIFTRIFNQSLEQSNVPPCLKTSTIIPLPKKSHISSLNDYRPVALTPVVMKCFEKLVRYHITAALPSSLDPHQFAYRANRSTEDAIATALNVALTHLERQGSYVRMLFVDYSSAFNTILPYKLDAKLKDLGLPHSTCKWINSFLTDRRQRVRVGCYTSPALNLSTGSPQGCVLSPLLYSLYTHDCTPAIVKFADDTTVVGLISGGDESAYRDEVERLSSWCKDNNLLLNTKKTKELIIDYRRHKTEIQPLIISDDCVERVADFRFLGVSIEGNLSWSVNTSELLKKTQQRLYFLRVLRKNNITQRLLVSFYRASIESILTYCIGIWYASCTVAQRKALQGVINAAQRTIGCPLLKLKDLHSSRCLKRAHNIIKDTSHPGHSMFELLPSGKRYRTTYTRTNRLKHSFYPIAISCLNATKSR</sequence>
<accession>A0A3P9BI30</accession>
<dbReference type="Ensembl" id="ENSMZET00005009912.1">
    <property type="protein sequence ID" value="ENSMZEP00005009552.1"/>
    <property type="gene ID" value="ENSMZEG00005007231.1"/>
</dbReference>
<dbReference type="GO" id="GO:0016706">
    <property type="term" value="F:2-oxoglutarate-dependent dioxygenase activity"/>
    <property type="evidence" value="ECO:0007669"/>
    <property type="project" value="InterPro"/>
</dbReference>
<dbReference type="GeneTree" id="ENSGT01120000271821"/>
<dbReference type="PANTHER" id="PTHR47510">
    <property type="entry name" value="REVERSE TRANSCRIPTASE DOMAIN-CONTAINING PROTEIN"/>
    <property type="match status" value="1"/>
</dbReference>
<proteinExistence type="predicted"/>
<dbReference type="Pfam" id="PF00078">
    <property type="entry name" value="RVT_1"/>
    <property type="match status" value="1"/>
</dbReference>
<dbReference type="Proteomes" id="UP000265160">
    <property type="component" value="LG8"/>
</dbReference>
<name>A0A3P9BI30_9CICH</name>
<dbReference type="GO" id="GO:0008168">
    <property type="term" value="F:methyltransferase activity"/>
    <property type="evidence" value="ECO:0007669"/>
    <property type="project" value="InterPro"/>
</dbReference>
<dbReference type="PANTHER" id="PTHR47510:SF3">
    <property type="entry name" value="ENDO_EXONUCLEASE_PHOSPHATASE DOMAIN-CONTAINING PROTEIN"/>
    <property type="match status" value="1"/>
</dbReference>
<reference evidence="2 3" key="1">
    <citation type="journal article" date="2014" name="Nature">
        <title>The genomic substrate for adaptive radiation in African cichlid fish.</title>
        <authorList>
            <person name="Brawand D."/>
            <person name="Wagner C.E."/>
            <person name="Li Y.I."/>
            <person name="Malinsky M."/>
            <person name="Keller I."/>
            <person name="Fan S."/>
            <person name="Simakov O."/>
            <person name="Ng A.Y."/>
            <person name="Lim Z.W."/>
            <person name="Bezault E."/>
            <person name="Turner-Maier J."/>
            <person name="Johnson J."/>
            <person name="Alcazar R."/>
            <person name="Noh H.J."/>
            <person name="Russell P."/>
            <person name="Aken B."/>
            <person name="Alfoldi J."/>
            <person name="Amemiya C."/>
            <person name="Azzouzi N."/>
            <person name="Baroiller J.F."/>
            <person name="Barloy-Hubler F."/>
            <person name="Berlin A."/>
            <person name="Bloomquist R."/>
            <person name="Carleton K.L."/>
            <person name="Conte M.A."/>
            <person name="D'Cotta H."/>
            <person name="Eshel O."/>
            <person name="Gaffney L."/>
            <person name="Galibert F."/>
            <person name="Gante H.F."/>
            <person name="Gnerre S."/>
            <person name="Greuter L."/>
            <person name="Guyon R."/>
            <person name="Haddad N.S."/>
            <person name="Haerty W."/>
            <person name="Harris R.M."/>
            <person name="Hofmann H.A."/>
            <person name="Hourlier T."/>
            <person name="Hulata G."/>
            <person name="Jaffe D.B."/>
            <person name="Lara M."/>
            <person name="Lee A.P."/>
            <person name="MacCallum I."/>
            <person name="Mwaiko S."/>
            <person name="Nikaido M."/>
            <person name="Nishihara H."/>
            <person name="Ozouf-Costaz C."/>
            <person name="Penman D.J."/>
            <person name="Przybylski D."/>
            <person name="Rakotomanga M."/>
            <person name="Renn S.C.P."/>
            <person name="Ribeiro F.J."/>
            <person name="Ron M."/>
            <person name="Salzburger W."/>
            <person name="Sanchez-Pulido L."/>
            <person name="Santos M.E."/>
            <person name="Searle S."/>
            <person name="Sharpe T."/>
            <person name="Swofford R."/>
            <person name="Tan F.J."/>
            <person name="Williams L."/>
            <person name="Young S."/>
            <person name="Yin S."/>
            <person name="Okada N."/>
            <person name="Kocher T.D."/>
            <person name="Miska E.A."/>
            <person name="Lander E.S."/>
            <person name="Venkatesh B."/>
            <person name="Fernald R.D."/>
            <person name="Meyer A."/>
            <person name="Ponting C.P."/>
            <person name="Streelman J.T."/>
            <person name="Lindblad-Toh K."/>
            <person name="Seehausen O."/>
            <person name="Di Palma F."/>
        </authorList>
    </citation>
    <scope>NUCLEOTIDE SEQUENCE</scope>
</reference>
<dbReference type="CDD" id="cd01650">
    <property type="entry name" value="RT_nLTR_like"/>
    <property type="match status" value="1"/>
</dbReference>
<dbReference type="InterPro" id="IPR043502">
    <property type="entry name" value="DNA/RNA_pol_sf"/>
</dbReference>
<dbReference type="InterPro" id="IPR015095">
    <property type="entry name" value="AlkB_hom8_N"/>
</dbReference>
<dbReference type="SUPFAM" id="SSF56672">
    <property type="entry name" value="DNA/RNA polymerases"/>
    <property type="match status" value="1"/>
</dbReference>
<evidence type="ECO:0000259" key="1">
    <source>
        <dbReference type="PROSITE" id="PS50878"/>
    </source>
</evidence>
<dbReference type="Pfam" id="PF09004">
    <property type="entry name" value="ALKBH8_N"/>
    <property type="match status" value="1"/>
</dbReference>
<organism evidence="2 3">
    <name type="scientific">Maylandia zebra</name>
    <name type="common">zebra mbuna</name>
    <dbReference type="NCBI Taxonomy" id="106582"/>
    <lineage>
        <taxon>Eukaryota</taxon>
        <taxon>Metazoa</taxon>
        <taxon>Chordata</taxon>
        <taxon>Craniata</taxon>
        <taxon>Vertebrata</taxon>
        <taxon>Euteleostomi</taxon>
        <taxon>Actinopterygii</taxon>
        <taxon>Neopterygii</taxon>
        <taxon>Teleostei</taxon>
        <taxon>Neoteleostei</taxon>
        <taxon>Acanthomorphata</taxon>
        <taxon>Ovalentaria</taxon>
        <taxon>Cichlomorphae</taxon>
        <taxon>Cichliformes</taxon>
        <taxon>Cichlidae</taxon>
        <taxon>African cichlids</taxon>
        <taxon>Pseudocrenilabrinae</taxon>
        <taxon>Haplochromini</taxon>
        <taxon>Maylandia</taxon>
        <taxon>Maylandia zebra complex</taxon>
    </lineage>
</organism>
<dbReference type="InterPro" id="IPR036691">
    <property type="entry name" value="Endo/exonu/phosph_ase_sf"/>
</dbReference>
<dbReference type="InterPro" id="IPR000477">
    <property type="entry name" value="RT_dom"/>
</dbReference>
<dbReference type="SUPFAM" id="SSF56219">
    <property type="entry name" value="DNase I-like"/>
    <property type="match status" value="1"/>
</dbReference>
<keyword evidence="3" id="KW-1185">Reference proteome</keyword>
<reference evidence="2" key="3">
    <citation type="submission" date="2025-09" db="UniProtKB">
        <authorList>
            <consortium name="Ensembl"/>
        </authorList>
    </citation>
    <scope>IDENTIFICATION</scope>
</reference>
<dbReference type="Gene3D" id="3.60.10.10">
    <property type="entry name" value="Endonuclease/exonuclease/phosphatase"/>
    <property type="match status" value="1"/>
</dbReference>
<dbReference type="AlphaFoldDB" id="A0A3P9BI30"/>
<reference evidence="2" key="2">
    <citation type="submission" date="2025-08" db="UniProtKB">
        <authorList>
            <consortium name="Ensembl"/>
        </authorList>
    </citation>
    <scope>IDENTIFICATION</scope>
</reference>
<evidence type="ECO:0000313" key="2">
    <source>
        <dbReference type="Ensembl" id="ENSMZEP00005009552.1"/>
    </source>
</evidence>
<dbReference type="PROSITE" id="PS50878">
    <property type="entry name" value="RT_POL"/>
    <property type="match status" value="1"/>
</dbReference>
<dbReference type="STRING" id="106582.ENSMZEP00005009552"/>